<feature type="domain" description="DUF7044" evidence="2">
    <location>
        <begin position="199"/>
        <end position="243"/>
    </location>
</feature>
<proteinExistence type="predicted"/>
<dbReference type="PANTHER" id="PTHR22255:SF9">
    <property type="entry name" value="LP06548P"/>
    <property type="match status" value="1"/>
</dbReference>
<dbReference type="Pfam" id="PF23071">
    <property type="entry name" value="DUF7044"/>
    <property type="match status" value="1"/>
</dbReference>
<evidence type="ECO:0000259" key="2">
    <source>
        <dbReference type="Pfam" id="PF23071"/>
    </source>
</evidence>
<gene>
    <name evidence="3" type="ORF">MHI_LOCUS260102</name>
</gene>
<comment type="caution">
    <text evidence="3">The sequence shown here is derived from an EMBL/GenBank/DDBJ whole genome shotgun (WGS) entry which is preliminary data.</text>
</comment>
<protein>
    <submittedName>
        <fullName evidence="3">Uncharacterized protein</fullName>
    </submittedName>
</protein>
<keyword evidence="4" id="KW-1185">Reference proteome</keyword>
<sequence>MPDIQTRLVLPMMTMTTSVNQSMTSRIVQRPELSRSFVHTTLYIIRGDYDDDDDDDDDVQYGSTLRTSRERNYEGGKFTSRIEVKLQDGKKRRNYKVGRTNARVFLIVQRGKPSSPLDNDVNTTIVVPAGRYTRSCKWFLRVSNCMDRRVVSIWKTIVDYRKRNGFGRKDVRGAIGAVVHCLFNSKIVNFELEGDISILAMADFSGDSCYYCIIVNDRHENVIQFREGWCSPEQISLDEMCSNIKSDDTLYSMFRVNSKPIPCPFSGASFTFTYDKGFGECATPISLGEKCTDESKLLLKYQACPDIERSESNSK</sequence>
<reference evidence="3" key="1">
    <citation type="submission" date="2020-07" db="EMBL/GenBank/DDBJ databases">
        <authorList>
            <person name="Nazaruddin N."/>
        </authorList>
    </citation>
    <scope>NUCLEOTIDE SEQUENCE</scope>
</reference>
<dbReference type="AlphaFoldDB" id="A0A6V7H0E8"/>
<accession>A0A6V7H0E8</accession>
<dbReference type="InterPro" id="IPR055470">
    <property type="entry name" value="DUF7042"/>
</dbReference>
<dbReference type="Proteomes" id="UP000752696">
    <property type="component" value="Unassembled WGS sequence"/>
</dbReference>
<feature type="domain" description="DUF7042" evidence="1">
    <location>
        <begin position="259"/>
        <end position="312"/>
    </location>
</feature>
<organism evidence="3 4">
    <name type="scientific">Heterotrigona itama</name>
    <dbReference type="NCBI Taxonomy" id="395501"/>
    <lineage>
        <taxon>Eukaryota</taxon>
        <taxon>Metazoa</taxon>
        <taxon>Ecdysozoa</taxon>
        <taxon>Arthropoda</taxon>
        <taxon>Hexapoda</taxon>
        <taxon>Insecta</taxon>
        <taxon>Pterygota</taxon>
        <taxon>Neoptera</taxon>
        <taxon>Endopterygota</taxon>
        <taxon>Hymenoptera</taxon>
        <taxon>Apocrita</taxon>
        <taxon>Aculeata</taxon>
        <taxon>Apoidea</taxon>
        <taxon>Anthophila</taxon>
        <taxon>Apidae</taxon>
        <taxon>Heterotrigona</taxon>
    </lineage>
</organism>
<evidence type="ECO:0000313" key="3">
    <source>
        <dbReference type="EMBL" id="CAD1472086.1"/>
    </source>
</evidence>
<dbReference type="EMBL" id="CAJDYZ010004950">
    <property type="protein sequence ID" value="CAD1472086.1"/>
    <property type="molecule type" value="Genomic_DNA"/>
</dbReference>
<dbReference type="OrthoDB" id="9979716at2759"/>
<name>A0A6V7H0E8_9HYME</name>
<dbReference type="Pfam" id="PF23069">
    <property type="entry name" value="DUF7042"/>
    <property type="match status" value="1"/>
</dbReference>
<dbReference type="InterPro" id="IPR055472">
    <property type="entry name" value="DUF7044"/>
</dbReference>
<evidence type="ECO:0000259" key="1">
    <source>
        <dbReference type="Pfam" id="PF23069"/>
    </source>
</evidence>
<evidence type="ECO:0000313" key="4">
    <source>
        <dbReference type="Proteomes" id="UP000752696"/>
    </source>
</evidence>
<dbReference type="PANTHER" id="PTHR22255">
    <property type="entry name" value="LP06548P"/>
    <property type="match status" value="1"/>
</dbReference>